<keyword evidence="8" id="KW-1185">Reference proteome</keyword>
<sequence>MICRYGRKPLVIATYLTIGVFGSVTASSVNLTMYIIIRCVMGFVCFAGFSAAAALLMESVSPHKRSQALNAIDLFWVLGYSSLSLWGFLIREWRYLQLAISIIGVPLGIICFWLLDESPHWLSINGQEQKLLELLNKMARWNGVDMPNAIRGDSPGEESKLDFKTQEAAGGPRENCCDIWRHRRVVVRLVVYSLGVLLFQN</sequence>
<feature type="domain" description="Major facilitator superfamily (MFS) profile" evidence="6">
    <location>
        <begin position="1"/>
        <end position="201"/>
    </location>
</feature>
<dbReference type="OrthoDB" id="6124591at2759"/>
<evidence type="ECO:0000256" key="1">
    <source>
        <dbReference type="ARBA" id="ARBA00004141"/>
    </source>
</evidence>
<dbReference type="InterPro" id="IPR036259">
    <property type="entry name" value="MFS_trans_sf"/>
</dbReference>
<dbReference type="AlphaFoldDB" id="A0A7J7K7M7"/>
<name>A0A7J7K7M7_BUGNE</name>
<evidence type="ECO:0000256" key="3">
    <source>
        <dbReference type="ARBA" id="ARBA00022989"/>
    </source>
</evidence>
<dbReference type="PANTHER" id="PTHR24064">
    <property type="entry name" value="SOLUTE CARRIER FAMILY 22 MEMBER"/>
    <property type="match status" value="1"/>
</dbReference>
<dbReference type="GO" id="GO:0016020">
    <property type="term" value="C:membrane"/>
    <property type="evidence" value="ECO:0007669"/>
    <property type="project" value="UniProtKB-SubCell"/>
</dbReference>
<dbReference type="PROSITE" id="PS50850">
    <property type="entry name" value="MFS"/>
    <property type="match status" value="1"/>
</dbReference>
<feature type="transmembrane region" description="Helical" evidence="5">
    <location>
        <begin position="95"/>
        <end position="115"/>
    </location>
</feature>
<evidence type="ECO:0000256" key="4">
    <source>
        <dbReference type="ARBA" id="ARBA00023136"/>
    </source>
</evidence>
<evidence type="ECO:0000313" key="7">
    <source>
        <dbReference type="EMBL" id="KAF6033628.1"/>
    </source>
</evidence>
<keyword evidence="4 5" id="KW-0472">Membrane</keyword>
<feature type="transmembrane region" description="Helical" evidence="5">
    <location>
        <begin position="12"/>
        <end position="29"/>
    </location>
</feature>
<dbReference type="SUPFAM" id="SSF103473">
    <property type="entry name" value="MFS general substrate transporter"/>
    <property type="match status" value="1"/>
</dbReference>
<evidence type="ECO:0000259" key="6">
    <source>
        <dbReference type="PROSITE" id="PS50850"/>
    </source>
</evidence>
<comment type="caution">
    <text evidence="7">The sequence shown here is derived from an EMBL/GenBank/DDBJ whole genome shotgun (WGS) entry which is preliminary data.</text>
</comment>
<comment type="subcellular location">
    <subcellularLocation>
        <location evidence="1">Membrane</location>
        <topology evidence="1">Multi-pass membrane protein</topology>
    </subcellularLocation>
</comment>
<organism evidence="7 8">
    <name type="scientific">Bugula neritina</name>
    <name type="common">Brown bryozoan</name>
    <name type="synonym">Sertularia neritina</name>
    <dbReference type="NCBI Taxonomy" id="10212"/>
    <lineage>
        <taxon>Eukaryota</taxon>
        <taxon>Metazoa</taxon>
        <taxon>Spiralia</taxon>
        <taxon>Lophotrochozoa</taxon>
        <taxon>Bryozoa</taxon>
        <taxon>Gymnolaemata</taxon>
        <taxon>Cheilostomatida</taxon>
        <taxon>Flustrina</taxon>
        <taxon>Buguloidea</taxon>
        <taxon>Bugulidae</taxon>
        <taxon>Bugula</taxon>
    </lineage>
</organism>
<dbReference type="GO" id="GO:0022857">
    <property type="term" value="F:transmembrane transporter activity"/>
    <property type="evidence" value="ECO:0007669"/>
    <property type="project" value="InterPro"/>
</dbReference>
<dbReference type="InterPro" id="IPR020846">
    <property type="entry name" value="MFS_dom"/>
</dbReference>
<reference evidence="7" key="1">
    <citation type="submission" date="2020-06" db="EMBL/GenBank/DDBJ databases">
        <title>Draft genome of Bugula neritina, a colonial animal packing powerful symbionts and potential medicines.</title>
        <authorList>
            <person name="Rayko M."/>
        </authorList>
    </citation>
    <scope>NUCLEOTIDE SEQUENCE [LARGE SCALE GENOMIC DNA]</scope>
    <source>
        <strain evidence="7">Kwan_BN1</strain>
    </source>
</reference>
<dbReference type="Pfam" id="PF07690">
    <property type="entry name" value="MFS_1"/>
    <property type="match status" value="1"/>
</dbReference>
<keyword evidence="3 5" id="KW-1133">Transmembrane helix</keyword>
<protein>
    <recommendedName>
        <fullName evidence="6">Major facilitator superfamily (MFS) profile domain-containing protein</fullName>
    </recommendedName>
</protein>
<feature type="transmembrane region" description="Helical" evidence="5">
    <location>
        <begin position="35"/>
        <end position="56"/>
    </location>
</feature>
<accession>A0A7J7K7M7</accession>
<gene>
    <name evidence="7" type="ORF">EB796_008071</name>
</gene>
<evidence type="ECO:0000256" key="2">
    <source>
        <dbReference type="ARBA" id="ARBA00022692"/>
    </source>
</evidence>
<keyword evidence="2 5" id="KW-0812">Transmembrane</keyword>
<dbReference type="Gene3D" id="1.20.1250.20">
    <property type="entry name" value="MFS general substrate transporter like domains"/>
    <property type="match status" value="1"/>
</dbReference>
<dbReference type="EMBL" id="VXIV02001278">
    <property type="protein sequence ID" value="KAF6033628.1"/>
    <property type="molecule type" value="Genomic_DNA"/>
</dbReference>
<proteinExistence type="predicted"/>
<dbReference type="InterPro" id="IPR011701">
    <property type="entry name" value="MFS"/>
</dbReference>
<dbReference type="Proteomes" id="UP000593567">
    <property type="component" value="Unassembled WGS sequence"/>
</dbReference>
<evidence type="ECO:0000313" key="8">
    <source>
        <dbReference type="Proteomes" id="UP000593567"/>
    </source>
</evidence>
<feature type="transmembrane region" description="Helical" evidence="5">
    <location>
        <begin position="68"/>
        <end position="89"/>
    </location>
</feature>
<evidence type="ECO:0000256" key="5">
    <source>
        <dbReference type="SAM" id="Phobius"/>
    </source>
</evidence>